<keyword evidence="3" id="KW-1185">Reference proteome</keyword>
<name>A0A518BSU4_9BACT</name>
<dbReference type="EMBL" id="CP036287">
    <property type="protein sequence ID" value="QDU70043.1"/>
    <property type="molecule type" value="Genomic_DNA"/>
</dbReference>
<dbReference type="AlphaFoldDB" id="A0A518BSU4"/>
<sequence>MSPRHPLQSCLVAAAVPVVIALGWFAWIEHRPPRAVPILPGLPSLPRTTEDGTARVCSFTNFARLTIRSQAEAQIEYELFVEGWMDLPFTVVTVRYPDRTLRITDRNCGNGALAFDGETIAGWHFAVDADGSIAVLSDQAAVFIEPLVEPERGDE</sequence>
<keyword evidence="1" id="KW-0472">Membrane</keyword>
<keyword evidence="1" id="KW-0812">Transmembrane</keyword>
<reference evidence="2 3" key="1">
    <citation type="submission" date="2019-02" db="EMBL/GenBank/DDBJ databases">
        <title>Deep-cultivation of Planctomycetes and their phenomic and genomic characterization uncovers novel biology.</title>
        <authorList>
            <person name="Wiegand S."/>
            <person name="Jogler M."/>
            <person name="Boedeker C."/>
            <person name="Pinto D."/>
            <person name="Vollmers J."/>
            <person name="Rivas-Marin E."/>
            <person name="Kohn T."/>
            <person name="Peeters S.H."/>
            <person name="Heuer A."/>
            <person name="Rast P."/>
            <person name="Oberbeckmann S."/>
            <person name="Bunk B."/>
            <person name="Jeske O."/>
            <person name="Meyerdierks A."/>
            <person name="Storesund J.E."/>
            <person name="Kallscheuer N."/>
            <person name="Luecker S."/>
            <person name="Lage O.M."/>
            <person name="Pohl T."/>
            <person name="Merkel B.J."/>
            <person name="Hornburger P."/>
            <person name="Mueller R.-W."/>
            <person name="Bruemmer F."/>
            <person name="Labrenz M."/>
            <person name="Spormann A.M."/>
            <person name="Op den Camp H."/>
            <person name="Overmann J."/>
            <person name="Amann R."/>
            <person name="Jetten M.S.M."/>
            <person name="Mascher T."/>
            <person name="Medema M.H."/>
            <person name="Devos D.P."/>
            <person name="Kaster A.-K."/>
            <person name="Ovreas L."/>
            <person name="Rohde M."/>
            <person name="Galperin M.Y."/>
            <person name="Jogler C."/>
        </authorList>
    </citation>
    <scope>NUCLEOTIDE SEQUENCE [LARGE SCALE GENOMIC DNA]</scope>
    <source>
        <strain evidence="2 3">Pla133</strain>
    </source>
</reference>
<evidence type="ECO:0000313" key="2">
    <source>
        <dbReference type="EMBL" id="QDU70043.1"/>
    </source>
</evidence>
<dbReference type="RefSeq" id="WP_145070508.1">
    <property type="nucleotide sequence ID" value="NZ_CP036287.1"/>
</dbReference>
<evidence type="ECO:0000256" key="1">
    <source>
        <dbReference type="SAM" id="Phobius"/>
    </source>
</evidence>
<evidence type="ECO:0000313" key="3">
    <source>
        <dbReference type="Proteomes" id="UP000316921"/>
    </source>
</evidence>
<keyword evidence="1" id="KW-1133">Transmembrane helix</keyword>
<proteinExistence type="predicted"/>
<accession>A0A518BSU4</accession>
<dbReference type="KEGG" id="pbap:Pla133_51660"/>
<protein>
    <submittedName>
        <fullName evidence="2">Uncharacterized protein</fullName>
    </submittedName>
</protein>
<organism evidence="2 3">
    <name type="scientific">Engelhardtia mirabilis</name>
    <dbReference type="NCBI Taxonomy" id="2528011"/>
    <lineage>
        <taxon>Bacteria</taxon>
        <taxon>Pseudomonadati</taxon>
        <taxon>Planctomycetota</taxon>
        <taxon>Planctomycetia</taxon>
        <taxon>Planctomycetia incertae sedis</taxon>
        <taxon>Engelhardtia</taxon>
    </lineage>
</organism>
<gene>
    <name evidence="2" type="ORF">Pla133_51660</name>
</gene>
<dbReference type="Proteomes" id="UP000316921">
    <property type="component" value="Chromosome"/>
</dbReference>
<feature type="transmembrane region" description="Helical" evidence="1">
    <location>
        <begin position="6"/>
        <end position="27"/>
    </location>
</feature>